<evidence type="ECO:0000313" key="3">
    <source>
        <dbReference type="EMBL" id="PIA29242.1"/>
    </source>
</evidence>
<proteinExistence type="predicted"/>
<dbReference type="STRING" id="218851.A0A2G5CD88"/>
<dbReference type="OrthoDB" id="7482721at2759"/>
<evidence type="ECO:0000256" key="1">
    <source>
        <dbReference type="ARBA" id="ARBA00022857"/>
    </source>
</evidence>
<dbReference type="Proteomes" id="UP000230069">
    <property type="component" value="Unassembled WGS sequence"/>
</dbReference>
<dbReference type="InParanoid" id="A0A2G5CD88"/>
<keyword evidence="2" id="KW-0560">Oxidoreductase</keyword>
<dbReference type="AlphaFoldDB" id="A0A2G5CD88"/>
<dbReference type="SUPFAM" id="SSF51735">
    <property type="entry name" value="NAD(P)-binding Rossmann-fold domains"/>
    <property type="match status" value="1"/>
</dbReference>
<dbReference type="GO" id="GO:0016491">
    <property type="term" value="F:oxidoreductase activity"/>
    <property type="evidence" value="ECO:0007669"/>
    <property type="project" value="UniProtKB-KW"/>
</dbReference>
<evidence type="ECO:0008006" key="5">
    <source>
        <dbReference type="Google" id="ProtNLM"/>
    </source>
</evidence>
<keyword evidence="4" id="KW-1185">Reference proteome</keyword>
<reference evidence="3 4" key="1">
    <citation type="submission" date="2017-09" db="EMBL/GenBank/DDBJ databases">
        <title>WGS assembly of Aquilegia coerulea Goldsmith.</title>
        <authorList>
            <person name="Hodges S."/>
            <person name="Kramer E."/>
            <person name="Nordborg M."/>
            <person name="Tomkins J."/>
            <person name="Borevitz J."/>
            <person name="Derieg N."/>
            <person name="Yan J."/>
            <person name="Mihaltcheva S."/>
            <person name="Hayes R.D."/>
            <person name="Rokhsar D."/>
        </authorList>
    </citation>
    <scope>NUCLEOTIDE SEQUENCE [LARGE SCALE GENOMIC DNA]</scope>
    <source>
        <strain evidence="4">cv. Goldsmith</strain>
    </source>
</reference>
<gene>
    <name evidence="3" type="ORF">AQUCO_06100034v1</name>
</gene>
<keyword evidence="1" id="KW-0521">NADP</keyword>
<dbReference type="PANTHER" id="PTHR43981:SF6">
    <property type="entry name" value="ALCOHOL DEHYDROGENASE-LIKE C-TERMINAL DOMAIN-CONTAINING PROTEIN"/>
    <property type="match status" value="1"/>
</dbReference>
<dbReference type="PANTHER" id="PTHR43981">
    <property type="entry name" value="ENOYL-[ACYL-CARRIER-PROTEIN] REDUCTASE, MITOCHONDRIAL"/>
    <property type="match status" value="1"/>
</dbReference>
<dbReference type="InterPro" id="IPR036291">
    <property type="entry name" value="NAD(P)-bd_dom_sf"/>
</dbReference>
<evidence type="ECO:0000256" key="2">
    <source>
        <dbReference type="ARBA" id="ARBA00023002"/>
    </source>
</evidence>
<name>A0A2G5CD88_AQUCA</name>
<organism evidence="3 4">
    <name type="scientific">Aquilegia coerulea</name>
    <name type="common">Rocky mountain columbine</name>
    <dbReference type="NCBI Taxonomy" id="218851"/>
    <lineage>
        <taxon>Eukaryota</taxon>
        <taxon>Viridiplantae</taxon>
        <taxon>Streptophyta</taxon>
        <taxon>Embryophyta</taxon>
        <taxon>Tracheophyta</taxon>
        <taxon>Spermatophyta</taxon>
        <taxon>Magnoliopsida</taxon>
        <taxon>Ranunculales</taxon>
        <taxon>Ranunculaceae</taxon>
        <taxon>Thalictroideae</taxon>
        <taxon>Aquilegia</taxon>
    </lineage>
</organism>
<dbReference type="InterPro" id="IPR051034">
    <property type="entry name" value="Mito_Enoyl-ACP_Reductase"/>
</dbReference>
<dbReference type="Gene3D" id="3.40.50.720">
    <property type="entry name" value="NAD(P)-binding Rossmann-like Domain"/>
    <property type="match status" value="1"/>
</dbReference>
<protein>
    <recommendedName>
        <fullName evidence="5">Alcohol dehydrogenase-like C-terminal domain-containing protein</fullName>
    </recommendedName>
</protein>
<dbReference type="EMBL" id="KZ305078">
    <property type="protein sequence ID" value="PIA29242.1"/>
    <property type="molecule type" value="Genomic_DNA"/>
</dbReference>
<dbReference type="GO" id="GO:0005739">
    <property type="term" value="C:mitochondrion"/>
    <property type="evidence" value="ECO:0007669"/>
    <property type="project" value="TreeGrafter"/>
</dbReference>
<accession>A0A2G5CD88</accession>
<sequence length="183" mass="19988">MQSIRRSVALFNQKPNYSIGIRSLSTSSDPASLKKNIASLLDSLSLKPGGALVQNCGDSEVGKIVIELAKERKVQTISIIDDKSGTPDIIEELKSLGGDIVVPESYTKTWYMKRLVSELNPSAGLNFSDGYQATAVCKAVVDGGTFLTYGKKLPKYVAYEGASRKPVEWNVFLKEKKLKVVNQ</sequence>
<evidence type="ECO:0000313" key="4">
    <source>
        <dbReference type="Proteomes" id="UP000230069"/>
    </source>
</evidence>
<dbReference type="GO" id="GO:0006631">
    <property type="term" value="P:fatty acid metabolic process"/>
    <property type="evidence" value="ECO:0007669"/>
    <property type="project" value="TreeGrafter"/>
</dbReference>